<feature type="coiled-coil region" evidence="4">
    <location>
        <begin position="3083"/>
        <end position="3115"/>
    </location>
</feature>
<feature type="region of interest" description="Disordered" evidence="5">
    <location>
        <begin position="4339"/>
        <end position="4434"/>
    </location>
</feature>
<feature type="region of interest" description="Disordered" evidence="5">
    <location>
        <begin position="680"/>
        <end position="708"/>
    </location>
</feature>
<feature type="region of interest" description="Disordered" evidence="5">
    <location>
        <begin position="1"/>
        <end position="149"/>
    </location>
</feature>
<keyword evidence="1" id="KW-0677">Repeat</keyword>
<feature type="compositionally biased region" description="Basic and acidic residues" evidence="5">
    <location>
        <begin position="2134"/>
        <end position="2146"/>
    </location>
</feature>
<feature type="non-terminal residue" evidence="7">
    <location>
        <position position="4434"/>
    </location>
</feature>
<proteinExistence type="predicted"/>
<dbReference type="Pfam" id="PF13637">
    <property type="entry name" value="Ank_4"/>
    <property type="match status" value="2"/>
</dbReference>
<sequence>MGCGSSTLRSRHLASAGAPSYEPGKKEAKNALPLGTGHARRTERPVPPITAQAPPQDSEGSVARQPADEKTEPGGSPRTVEKPVVPLATQAPAEDFESSSTGHREVDRSVPQGSPRAEHESRVVKHPSAKDSAGSSADNECDAEDSRQRAQETLAGLLKEVPSLPHSLSLGQPEEVAQTLAKVHTALHLPAIFSEDDMQKLLGAFFEAAKRCAGDAAMRARLVSIQQCTHRLLLVTKRLEDGGDLSDAKAQWKKAADKLRRRCASRFRATTQSFGGTALLELYLSQVQLTLVHLPAQELSASLASAAAKVTIGAVKAALVGSYGTLLTGVGEAVGAGLDAMAQGLSRDCFEQLTSISQVNRKDPNLGRWLLEKQREHFNVGEDGRWEPTEGRWEPKAAYAAMLADVVAARPQPLTHQLLRSICLGGDGFIGLTNLMALGAHSSRELSGAHGALVRLTVWAQEVVLRGLLERGEAEEGGAVDPSKETPQAPEIGAPGDEQQASGEAEQQPTNDPNRLKENDGLQENDGLEVLAEELERLMREGQAGLAASAKQLTVAAAKGIPGRAEDALAQNRGGAKVLDALTACDEALSGVEAALQGVRAAAAGCQSLAELASKLLRALAASLDETTIAEAAVRCALRELDALLGGLEERLRARLTEVLRKEEFASGLHLVFSTRGQAAEAAAGAPPPPDRSSATQPAASGCGDGSGLRDAARDSIVWLLSRVVLAELEPLRVGLRALDAFLGLSGARESAEEVTPAARLSELARLSMDLEREVSDVVRSEAEKHVGTDAAPLEQHQVEELVERLRASLPAMVGAGVAKSAGLAKNIAEKICADAVQMSAEALAGDRSEVPSVLQSGEARLHVFVAHVDASVALLKRVSAGTAACEELLSARVQVPLRGVHARLSGEGPADAGAGTTWLPSFMQSRKKPPQGNGDEKAEALVARAWGGLAEALRGLDRALCKITGMEPASNRTEEGEDATCTAPLIMQAAGMREPHAGVPEQGTARAGTGLEQNDLPAALLQLSMHLVQAQALAGSLRAAARRGGLALTELAAGRRTGDVVKESLETAAKESLAAVRGCVQNVVKEMTVAAQEQLDCVAERCTAEVGEAAAGALGDTCGALVAPALGLLGELVKGRMRCHASAAWQVREVAVVSALRVLDSLRVDAGDSVNADAVSACRAVRKGLQSEVLVRFSCERAPSVRALQRDGGALASELNAPFRRSACCTAIRGSQGGASLASATGAECMLGDLHQAMEGERVRREAERLEEAKRREAERLEEAERHAAWAHAQHRVRQSVEAQLRELEEAQRAAEREPDLLKKQLLLVQCRDMHAALAQSSRNVEDIGVALGVVVGFLTTVNAKLDAVNESLNELQSSVRELGADMRRMVGRPVLEELAEQRDKRLLQCQELRREVYIATDGVGPGDDGKFLVSESNKAEDLLEAVKTKLLKSEEVSLLLVSGPAGSGKSTFVSHLEMYLEMEYLEQTRGERGELVLVKVSLPTLKNPMADLFHEALARGYGLREAQIHELRNLARAGTVRLIFLLDAYDELPAQCLFKNLYMSNNLEQYRAQLDGDATPAYPKVIITTRTELLSRDPEYARAFVPMEMNYVSRASVEDARAAFLELRIAPFDSKLDRYIHAKVALEMRRELERHVGTLAALSKEAAGELQKKAESVLDSAQASSDTKMMLEAACAAVTAPRGDKEPLERVRRYTDQVPMRTTPTVFRVVWALAGALAEVPSGLQQALAEFCDRLARAETGKIWLHQDYREAFNAIPELTELTTTPFMVEIVTEILPKLQETRSTDASIKAKLLLLLSEDAAQMVWGCIGRWRGADDSILKQAQAGLEDKTSQAPAPGAGSGVTGLAEEVVRVLKGQGLLLKQDKLVKIGWEQLQAMGRLSAQGTTKGQAGGVDAGMADGPLTDLLTVLGGDAEVDELLREMVGELEKEEEESRLLEAISQTGIPYLLKSALQRPRVRRSQIYAMFVVMYVRREASKSLTRGTHEAGAVEQEGAQYAQRLALTMVAENMTKVPLGSGSKLFHEKSVWDPFLRDGGELRVAAQKAAPVRCDGGVLTFIHKTVQEYLCAASLRANLHHILRDLAAPLEELDEELQPEGKPEADTESARRQAGAGTGTERSKDGGAPELHGEGPPQAAVQQTEQVQRRRARAARALGRAEERLMQSEWAQVDLRDEDVVRDFLADLFLDDLEFREEVCFVVAWSERRCAGGCKAGGGGLACGLLLANVRALLGGALPKRSAGTLLHAAAADGSHFAVSKLLDMRRRGILDSVLIEGRDDEGRTPLFCAAQSGHAQVAAALLAAGARRDARSNLRPEGAGADLSHAVEDAVEDTICSAGIPYMLKSALQRTKKSAPVKCDGGVLTFIHKTVQEYLCAASLHTAFRAALSDLAVPLEQLEERLQSAAEPVAPGSTGGAGAGEGLEPSEGTDAGALSTQPGKFHSAAQSFGGTALLELHLSQVQLSQVHLPAHALSSQWASAAVNVTVGAAKAALIGSYGTLVKGLGQVVSAGIDTASQQLSHTCFAQLKNLGEPPADDVKLEEWLQERHDEHFQCGEEGQWEPKGEGRWEPKAAFSVVLADLVAARPPRLTPQLLEMVCLGGEDFIGLTNLMALGSHSAADVDARHTGLVNLTMWAQEVVLQTLEQSETSPDAPDPSDDGYGLQVLAEELERVIREGTAMLASSAERLTAAVGEAVSEQVRVVLVSGARDAAVSLTRLLSEVVVAELRPTLGALQAFLGLIKSPTSEDSHGGARRELMQLAIKLDAEVARVAQKEVERCMGNEERCADEDVAVSECAAACEHLLRAHVRPPLGKAHARVSGEARGRSSGILRQIAGTEPAASWTEEGREAWEEGVMPTTASKGLNLRALAQAQAAVVAKDSLVAGGKGLMGTVKDRVREMTVKTQEQLAEWADRCTGDLGDVATSALGDTCGALLAPALGLLGEVVKGRTNKLTTHTWQVREVAMLGALRALDALRHAAAALHDDAAAAGGSARADVQADVRAVRKELQAAVLVRLSLERTPSVQALQRQGEALAAELNVPLRAVCDLGAQGGDGDALLANQLKDVGGTLEELRKAMEGERESRAKREREEERERLAAIERHEAWAQAEHVVRKTIDAQLLELEEAQKAVALEPDLLQKQLLLVRCRGIHAALAQSSRNVNDIGTGIGVVVGFLTTVNDKLDVVNGSLNALQSSVRELGADLRRMVGQPVLEALAEQRSKRLAQCQELRREVYIATDGVGPGDDGKFLAKPKDLLKAVKTELLESKEVSLLLLSGPAGSGKSTFVRHLEVYLEMEYVEQTRGERGELVLVKVSLPTLKNPMADLFREALARGYGLREAQIHELRDLARAGTVRLIFLLDAYDELPSQCLFKNLYMSNNLEQYRAHVEGDTPPAYPKVIITTRTELLSRAAEYRHAFVPMEMDKPARATVEKADASFLELRITPFGSKVDAYIHAKVALDVRRELERQVGALAPLSKDAAEALRAGAGALWRHDALKEGFGGDLLDAACAAVTAPGGRSESLERVTRYMRQVPHDLRLLPSWPVVWVLAGALAETPLGLEQTLKGFCEGLARAETGKIWLHRDYRDAFDAIPELKELTTTPFMVEIVMEILPKLEETRSTDASIKAKLMLLLEDDAVQMVWGCISRWCGLSDSVLLQVQAALEGGSDQAPGQGLENLKKLEEEVVQMLKGQDILLNQPKLVELGWEQLRATGLVSGPMRRRGVGSDGSTAAPDASMDALAGPAAEADWILDEAVEEVIQEEEGRLLEGTICKVGILYLLKSALCRRKVRASRIYAMFARMYVQREARKAVTQGAYDADTVEREGAQYAQRLALTMVAENVTKVSLRSDSELFHEESIWDPFLQDGGELRETVQKAAPVRCEGGMLTFIHKTELMAGHGDAPQPVGAATQGGVKGSKEVDLRHEDVVRDFLVDLFLEDVEFISEAAFVVAWAERCCKGGYLAGAGGHACDLLLNNVRALLGGALPKRSGGTLLHAAAADGDYFAVSKILEMRRTGLADGALLEQRDDEGRTPLFCAAQSGHAQVAAALLAAGARRDARSKLRPEDRPPVWCAKQRRHLEVMRVLIEAGADLSMVDEGGASLAHFAADGGHVEVLRVLQNAGADLSNAANDGCTPAYLAAGERGLGRRPLHAAAEKGMVEMVRELVGKGAELDAEDAEGRTALTVALAFGQEAAARALLEAGAGVNAGTGRRPVHAVAMKGTVEMVRELVEKGAEVDAEDREGCTALTVALAGGKEGAARALLEAGASVGEAGRGGFCALDLFLSALMLQVRCMEVQRHWALWSCDRGRVELVVFGADGRAGCKRRNRRQIDVHGSAPDAAETESRGAGERHAARRGADGQATTTTAEDDSPPLGRPAVGCAGVTGPEQQRMTGKRRRPRASGDSLEGDADGRGVDVQWMVNGG</sequence>
<evidence type="ECO:0000256" key="3">
    <source>
        <dbReference type="PROSITE-ProRule" id="PRU00023"/>
    </source>
</evidence>
<evidence type="ECO:0000256" key="1">
    <source>
        <dbReference type="ARBA" id="ARBA00022737"/>
    </source>
</evidence>
<evidence type="ECO:0000256" key="2">
    <source>
        <dbReference type="ARBA" id="ARBA00023043"/>
    </source>
</evidence>
<feature type="compositionally biased region" description="Basic and acidic residues" evidence="5">
    <location>
        <begin position="4353"/>
        <end position="4368"/>
    </location>
</feature>
<feature type="repeat" description="ANK" evidence="3">
    <location>
        <begin position="4075"/>
        <end position="4107"/>
    </location>
</feature>
<dbReference type="SUPFAM" id="SSF52540">
    <property type="entry name" value="P-loop containing nucleoside triphosphate hydrolases"/>
    <property type="match status" value="2"/>
</dbReference>
<dbReference type="Gene3D" id="3.40.50.300">
    <property type="entry name" value="P-loop containing nucleotide triphosphate hydrolases"/>
    <property type="match status" value="2"/>
</dbReference>
<evidence type="ECO:0000256" key="5">
    <source>
        <dbReference type="SAM" id="MobiDB-lite"/>
    </source>
</evidence>
<dbReference type="Pfam" id="PF12796">
    <property type="entry name" value="Ank_2"/>
    <property type="match status" value="3"/>
</dbReference>
<evidence type="ECO:0000259" key="6">
    <source>
        <dbReference type="SMART" id="SM00382"/>
    </source>
</evidence>
<dbReference type="SMART" id="SM00248">
    <property type="entry name" value="ANK"/>
    <property type="match status" value="9"/>
</dbReference>
<feature type="region of interest" description="Disordered" evidence="5">
    <location>
        <begin position="2108"/>
        <end position="2166"/>
    </location>
</feature>
<feature type="repeat" description="ANK" evidence="3">
    <location>
        <begin position="4155"/>
        <end position="4187"/>
    </location>
</feature>
<feature type="repeat" description="ANK" evidence="3">
    <location>
        <begin position="4039"/>
        <end position="4071"/>
    </location>
</feature>
<dbReference type="EMBL" id="LGRX02035867">
    <property type="protein sequence ID" value="KAK3232855.1"/>
    <property type="molecule type" value="Genomic_DNA"/>
</dbReference>
<gene>
    <name evidence="7" type="ORF">CYMTET_56816</name>
</gene>
<dbReference type="PROSITE" id="PS50088">
    <property type="entry name" value="ANK_REPEAT"/>
    <property type="match status" value="8"/>
</dbReference>
<dbReference type="InterPro" id="IPR051165">
    <property type="entry name" value="Multifunctional_ANK_Repeat"/>
</dbReference>
<feature type="repeat" description="ANK" evidence="3">
    <location>
        <begin position="2295"/>
        <end position="2327"/>
    </location>
</feature>
<dbReference type="InterPro" id="IPR003593">
    <property type="entry name" value="AAA+_ATPase"/>
</dbReference>
<reference evidence="7 8" key="1">
    <citation type="journal article" date="2015" name="Genome Biol. Evol.">
        <title>Comparative Genomics of a Bacterivorous Green Alga Reveals Evolutionary Causalities and Consequences of Phago-Mixotrophic Mode of Nutrition.</title>
        <authorList>
            <person name="Burns J.A."/>
            <person name="Paasch A."/>
            <person name="Narechania A."/>
            <person name="Kim E."/>
        </authorList>
    </citation>
    <scope>NUCLEOTIDE SEQUENCE [LARGE SCALE GENOMIC DNA]</scope>
    <source>
        <strain evidence="7 8">PLY_AMNH</strain>
    </source>
</reference>
<feature type="repeat" description="ANK" evidence="3">
    <location>
        <begin position="4108"/>
        <end position="4140"/>
    </location>
</feature>
<feature type="region of interest" description="Disordered" evidence="5">
    <location>
        <begin position="2420"/>
        <end position="2450"/>
    </location>
</feature>
<feature type="domain" description="AAA+ ATPase" evidence="6">
    <location>
        <begin position="1453"/>
        <end position="1611"/>
    </location>
</feature>
<feature type="repeat" description="ANK" evidence="3">
    <location>
        <begin position="4188"/>
        <end position="4220"/>
    </location>
</feature>
<evidence type="ECO:0000256" key="4">
    <source>
        <dbReference type="SAM" id="Coils"/>
    </source>
</evidence>
<dbReference type="PROSITE" id="PS50297">
    <property type="entry name" value="ANK_REP_REGION"/>
    <property type="match status" value="6"/>
</dbReference>
<feature type="region of interest" description="Disordered" evidence="5">
    <location>
        <begin position="473"/>
        <end position="524"/>
    </location>
</feature>
<keyword evidence="8" id="KW-1185">Reference proteome</keyword>
<feature type="repeat" description="ANK" evidence="3">
    <location>
        <begin position="4252"/>
        <end position="4284"/>
    </location>
</feature>
<dbReference type="SMART" id="SM00382">
    <property type="entry name" value="AAA"/>
    <property type="match status" value="2"/>
</dbReference>
<evidence type="ECO:0000313" key="7">
    <source>
        <dbReference type="EMBL" id="KAK3232855.1"/>
    </source>
</evidence>
<dbReference type="InterPro" id="IPR036770">
    <property type="entry name" value="Ankyrin_rpt-contain_sf"/>
</dbReference>
<protein>
    <recommendedName>
        <fullName evidence="6">AAA+ ATPase domain-containing protein</fullName>
    </recommendedName>
</protein>
<dbReference type="PANTHER" id="PTHR24123">
    <property type="entry name" value="ANKYRIN REPEAT-CONTAINING"/>
    <property type="match status" value="1"/>
</dbReference>
<feature type="coiled-coil region" evidence="4">
    <location>
        <begin position="1257"/>
        <end position="1315"/>
    </location>
</feature>
<dbReference type="SUPFAM" id="SSF48403">
    <property type="entry name" value="Ankyrin repeat"/>
    <property type="match status" value="2"/>
</dbReference>
<feature type="coiled-coil region" evidence="4">
    <location>
        <begin position="1356"/>
        <end position="1413"/>
    </location>
</feature>
<organism evidence="7 8">
    <name type="scientific">Cymbomonas tetramitiformis</name>
    <dbReference type="NCBI Taxonomy" id="36881"/>
    <lineage>
        <taxon>Eukaryota</taxon>
        <taxon>Viridiplantae</taxon>
        <taxon>Chlorophyta</taxon>
        <taxon>Pyramimonadophyceae</taxon>
        <taxon>Pyramimonadales</taxon>
        <taxon>Pyramimonadaceae</taxon>
        <taxon>Cymbomonas</taxon>
    </lineage>
</organism>
<comment type="caution">
    <text evidence="7">The sequence shown here is derived from an EMBL/GenBank/DDBJ whole genome shotgun (WGS) entry which is preliminary data.</text>
</comment>
<keyword evidence="4" id="KW-0175">Coiled coil</keyword>
<keyword evidence="2 3" id="KW-0040">ANK repeat</keyword>
<dbReference type="InterPro" id="IPR027417">
    <property type="entry name" value="P-loop_NTPase"/>
</dbReference>
<feature type="repeat" description="ANK" evidence="3">
    <location>
        <begin position="4219"/>
        <end position="4251"/>
    </location>
</feature>
<evidence type="ECO:0000313" key="8">
    <source>
        <dbReference type="Proteomes" id="UP001190700"/>
    </source>
</evidence>
<feature type="compositionally biased region" description="Basic and acidic residues" evidence="5">
    <location>
        <begin position="2112"/>
        <end position="2124"/>
    </location>
</feature>
<name>A0AAE0END8_9CHLO</name>
<accession>A0AAE0END8</accession>
<feature type="compositionally biased region" description="Polar residues" evidence="5">
    <location>
        <begin position="499"/>
        <end position="513"/>
    </location>
</feature>
<dbReference type="InterPro" id="IPR002110">
    <property type="entry name" value="Ankyrin_rpt"/>
</dbReference>
<feature type="domain" description="AAA+ ATPase" evidence="6">
    <location>
        <begin position="3280"/>
        <end position="3438"/>
    </location>
</feature>
<dbReference type="PANTHER" id="PTHR24123:SF33">
    <property type="entry name" value="PROTEIN HOS4"/>
    <property type="match status" value="1"/>
</dbReference>
<dbReference type="Gene3D" id="1.25.40.20">
    <property type="entry name" value="Ankyrin repeat-containing domain"/>
    <property type="match status" value="3"/>
</dbReference>
<dbReference type="Proteomes" id="UP001190700">
    <property type="component" value="Unassembled WGS sequence"/>
</dbReference>